<keyword evidence="7" id="KW-1185">Reference proteome</keyword>
<dbReference type="Gene3D" id="1.10.1660.10">
    <property type="match status" value="1"/>
</dbReference>
<evidence type="ECO:0000256" key="2">
    <source>
        <dbReference type="ARBA" id="ARBA00023125"/>
    </source>
</evidence>
<protein>
    <submittedName>
        <fullName evidence="6">DNA-binding transcriptional regulator, MerR family</fullName>
    </submittedName>
</protein>
<dbReference type="CDD" id="cd01106">
    <property type="entry name" value="HTH_TipAL-Mta"/>
    <property type="match status" value="1"/>
</dbReference>
<dbReference type="PANTHER" id="PTHR30204:SF90">
    <property type="entry name" value="HTH-TYPE TRANSCRIPTIONAL ACTIVATOR MTA"/>
    <property type="match status" value="1"/>
</dbReference>
<dbReference type="STRING" id="574650.SAMN04487966_10977"/>
<dbReference type="SUPFAM" id="SSF89082">
    <property type="entry name" value="Antibiotic binding domain of TipA-like multidrug resistance regulators"/>
    <property type="match status" value="1"/>
</dbReference>
<feature type="domain" description="HTH merR-type" evidence="5">
    <location>
        <begin position="1"/>
        <end position="69"/>
    </location>
</feature>
<keyword evidence="1" id="KW-0805">Transcription regulation</keyword>
<keyword evidence="2 6" id="KW-0238">DNA-binding</keyword>
<dbReference type="EMBL" id="FPCG01000009">
    <property type="protein sequence ID" value="SFV24040.1"/>
    <property type="molecule type" value="Genomic_DNA"/>
</dbReference>
<dbReference type="InterPro" id="IPR012925">
    <property type="entry name" value="TipAS_dom"/>
</dbReference>
<dbReference type="PANTHER" id="PTHR30204">
    <property type="entry name" value="REDOX-CYCLING DRUG-SENSING TRANSCRIPTIONAL ACTIVATOR SOXR"/>
    <property type="match status" value="1"/>
</dbReference>
<dbReference type="InterPro" id="IPR036244">
    <property type="entry name" value="TipA-like_antibiotic-bd"/>
</dbReference>
<accession>A0A1I7MQ40</accession>
<organism evidence="6 7">
    <name type="scientific">Micrococcus terreus</name>
    <dbReference type="NCBI Taxonomy" id="574650"/>
    <lineage>
        <taxon>Bacteria</taxon>
        <taxon>Bacillati</taxon>
        <taxon>Actinomycetota</taxon>
        <taxon>Actinomycetes</taxon>
        <taxon>Micrococcales</taxon>
        <taxon>Micrococcaceae</taxon>
        <taxon>Micrococcus</taxon>
    </lineage>
</organism>
<dbReference type="Pfam" id="PF13411">
    <property type="entry name" value="MerR_1"/>
    <property type="match status" value="1"/>
</dbReference>
<dbReference type="Gene3D" id="1.10.490.50">
    <property type="entry name" value="Antibiotic binding domain of TipA-like multidrug resistance regulators"/>
    <property type="match status" value="1"/>
</dbReference>
<dbReference type="PRINTS" id="PR00040">
    <property type="entry name" value="HTHMERR"/>
</dbReference>
<dbReference type="InterPro" id="IPR009061">
    <property type="entry name" value="DNA-bd_dom_put_sf"/>
</dbReference>
<dbReference type="PROSITE" id="PS50937">
    <property type="entry name" value="HTH_MERR_2"/>
    <property type="match status" value="1"/>
</dbReference>
<dbReference type="SUPFAM" id="SSF46955">
    <property type="entry name" value="Putative DNA-binding domain"/>
    <property type="match status" value="1"/>
</dbReference>
<sequence>MTVGETAEATGVTVRTLHHYDRIGLVTPQARSSAGYRLYSDADLDRLQQVVAYRRLGMSLEDIAAVVDAEPGSGGAGTRRALERQRDLIEERLTELTRLLAAVDTALEADMKGHQLSPDEQKELFGNGFNDDYAEEAQERWGDTEAWAESRRRTKGYGKSEWEQIKADTDRANEQIAAALDAGLPADSEQAMDAAEAARLVIDTWFYPLDGEFHRCLGDMYVQDPRFTKTYDDVRPGLAAYLRDAIHANADRLAARN</sequence>
<keyword evidence="3" id="KW-0010">Activator</keyword>
<dbReference type="InterPro" id="IPR000551">
    <property type="entry name" value="MerR-type_HTH_dom"/>
</dbReference>
<dbReference type="Proteomes" id="UP000198881">
    <property type="component" value="Unassembled WGS sequence"/>
</dbReference>
<evidence type="ECO:0000256" key="4">
    <source>
        <dbReference type="ARBA" id="ARBA00023163"/>
    </source>
</evidence>
<evidence type="ECO:0000256" key="3">
    <source>
        <dbReference type="ARBA" id="ARBA00023159"/>
    </source>
</evidence>
<dbReference type="OrthoDB" id="9809391at2"/>
<reference evidence="6 7" key="1">
    <citation type="submission" date="2016-10" db="EMBL/GenBank/DDBJ databases">
        <authorList>
            <person name="de Groot N.N."/>
        </authorList>
    </citation>
    <scope>NUCLEOTIDE SEQUENCE [LARGE SCALE GENOMIC DNA]</scope>
    <source>
        <strain evidence="6 7">CGMCC 1.7054</strain>
    </source>
</reference>
<dbReference type="AlphaFoldDB" id="A0A1I7MQ40"/>
<name>A0A1I7MQ40_9MICC</name>
<evidence type="ECO:0000259" key="5">
    <source>
        <dbReference type="PROSITE" id="PS50937"/>
    </source>
</evidence>
<evidence type="ECO:0000256" key="1">
    <source>
        <dbReference type="ARBA" id="ARBA00023015"/>
    </source>
</evidence>
<dbReference type="GO" id="GO:0003677">
    <property type="term" value="F:DNA binding"/>
    <property type="evidence" value="ECO:0007669"/>
    <property type="project" value="UniProtKB-KW"/>
</dbReference>
<evidence type="ECO:0000313" key="7">
    <source>
        <dbReference type="Proteomes" id="UP000198881"/>
    </source>
</evidence>
<dbReference type="Pfam" id="PF07739">
    <property type="entry name" value="TipAS"/>
    <property type="match status" value="1"/>
</dbReference>
<dbReference type="InterPro" id="IPR047057">
    <property type="entry name" value="MerR_fam"/>
</dbReference>
<gene>
    <name evidence="6" type="ORF">SAMN04487966_10977</name>
</gene>
<evidence type="ECO:0000313" key="6">
    <source>
        <dbReference type="EMBL" id="SFV24040.1"/>
    </source>
</evidence>
<keyword evidence="4" id="KW-0804">Transcription</keyword>
<dbReference type="SMART" id="SM00422">
    <property type="entry name" value="HTH_MERR"/>
    <property type="match status" value="1"/>
</dbReference>
<dbReference type="GO" id="GO:0003700">
    <property type="term" value="F:DNA-binding transcription factor activity"/>
    <property type="evidence" value="ECO:0007669"/>
    <property type="project" value="InterPro"/>
</dbReference>
<proteinExistence type="predicted"/>